<evidence type="ECO:0000259" key="5">
    <source>
        <dbReference type="PROSITE" id="PS50016"/>
    </source>
</evidence>
<dbReference type="InterPro" id="IPR011011">
    <property type="entry name" value="Znf_FYVE_PHD"/>
</dbReference>
<reference evidence="7" key="1">
    <citation type="journal article" date="2013" name="Nat. Commun.">
        <title>Whole-genome sequencing of Oryza brachyantha reveals mechanisms underlying Oryza genome evolution.</title>
        <authorList>
            <person name="Chen J."/>
            <person name="Huang Q."/>
            <person name="Gao D."/>
            <person name="Wang J."/>
            <person name="Lang Y."/>
            <person name="Liu T."/>
            <person name="Li B."/>
            <person name="Bai Z."/>
            <person name="Luis Goicoechea J."/>
            <person name="Liang C."/>
            <person name="Chen C."/>
            <person name="Zhang W."/>
            <person name="Sun S."/>
            <person name="Liao Y."/>
            <person name="Zhang X."/>
            <person name="Yang L."/>
            <person name="Song C."/>
            <person name="Wang M."/>
            <person name="Shi J."/>
            <person name="Liu G."/>
            <person name="Liu J."/>
            <person name="Zhou H."/>
            <person name="Zhou W."/>
            <person name="Yu Q."/>
            <person name="An N."/>
            <person name="Chen Y."/>
            <person name="Cai Q."/>
            <person name="Wang B."/>
            <person name="Liu B."/>
            <person name="Min J."/>
            <person name="Huang Y."/>
            <person name="Wu H."/>
            <person name="Li Z."/>
            <person name="Zhang Y."/>
            <person name="Yin Y."/>
            <person name="Song W."/>
            <person name="Jiang J."/>
            <person name="Jackson S.A."/>
            <person name="Wing R.A."/>
            <person name="Wang J."/>
            <person name="Chen M."/>
        </authorList>
    </citation>
    <scope>NUCLEOTIDE SEQUENCE [LARGE SCALE GENOMIC DNA]</scope>
    <source>
        <strain evidence="7">cv. IRGC 101232</strain>
    </source>
</reference>
<dbReference type="PROSITE" id="PS50016">
    <property type="entry name" value="ZF_PHD_2"/>
    <property type="match status" value="1"/>
</dbReference>
<dbReference type="EnsemblPlants" id="OB04G19860.1">
    <property type="protein sequence ID" value="OB04G19860.1"/>
    <property type="gene ID" value="OB04G19860"/>
</dbReference>
<dbReference type="HOGENOM" id="CLU_023765_0_0_1"/>
<dbReference type="SMART" id="SM00249">
    <property type="entry name" value="PHD"/>
    <property type="match status" value="1"/>
</dbReference>
<sequence>MTPKWTECFPNSYKELSSNENGEIKSSITEAVPSSTSCFGSPAVNRMCSLSAKKKDVNVYKRMKMDKESTSVTANGEFKEMMAQNCTSSEDHSSLLLPVSLDAMISNSTPPILEHDEPAGVSLVPNSAVNDRSSVSSMLPHFMMLDKKDATECSSSNIGPTEPTTGFTSARDLCIAILREDGLITESRTKITIQEFTDYDANLLFPCNTCGESDHPLKMLICDSCEAAFHLSCCIPRVREVPTDEWYCPPCFRKKPKGLYGKLSEGKVRPSGNINQRPHGMSHIEFMLKDTEPYVTGVRIGGDFQAEVPEWSCPTSSGDVYFEEPSEFCPADLTKLNWSKTNIQNRPSIGNWIQCREILSGGDSDKPTVCGKWRRAPLFVVQSDDWDCSCCLPWDPAHADCAVPQELDTNEVLRQLKYVNLLKNRLAYRNHKPKLQG</sequence>
<dbReference type="GeneID" id="102709267"/>
<organism evidence="7">
    <name type="scientific">Oryza brachyantha</name>
    <name type="common">malo sina</name>
    <dbReference type="NCBI Taxonomy" id="4533"/>
    <lineage>
        <taxon>Eukaryota</taxon>
        <taxon>Viridiplantae</taxon>
        <taxon>Streptophyta</taxon>
        <taxon>Embryophyta</taxon>
        <taxon>Tracheophyta</taxon>
        <taxon>Spermatophyta</taxon>
        <taxon>Magnoliopsida</taxon>
        <taxon>Liliopsida</taxon>
        <taxon>Poales</taxon>
        <taxon>Poaceae</taxon>
        <taxon>BOP clade</taxon>
        <taxon>Oryzoideae</taxon>
        <taxon>Oryzeae</taxon>
        <taxon>Oryzinae</taxon>
        <taxon>Oryza</taxon>
    </lineage>
</organism>
<evidence type="ECO:0000256" key="1">
    <source>
        <dbReference type="ARBA" id="ARBA00022723"/>
    </source>
</evidence>
<dbReference type="Gramene" id="OB04G19860.1">
    <property type="protein sequence ID" value="OB04G19860.1"/>
    <property type="gene ID" value="OB04G19860"/>
</dbReference>
<dbReference type="Gene3D" id="3.30.40.10">
    <property type="entry name" value="Zinc/RING finger domain, C3HC4 (zinc finger)"/>
    <property type="match status" value="1"/>
</dbReference>
<dbReference type="InterPro" id="IPR011124">
    <property type="entry name" value="Znf_CW"/>
</dbReference>
<dbReference type="OMA" id="QNCTTSE"/>
<evidence type="ECO:0000256" key="2">
    <source>
        <dbReference type="ARBA" id="ARBA00022771"/>
    </source>
</evidence>
<accession>J3LXW1</accession>
<dbReference type="SUPFAM" id="SSF57903">
    <property type="entry name" value="FYVE/PHD zinc finger"/>
    <property type="match status" value="1"/>
</dbReference>
<dbReference type="GO" id="GO:0008270">
    <property type="term" value="F:zinc ion binding"/>
    <property type="evidence" value="ECO:0007669"/>
    <property type="project" value="UniProtKB-KW"/>
</dbReference>
<evidence type="ECO:0008006" key="9">
    <source>
        <dbReference type="Google" id="ProtNLM"/>
    </source>
</evidence>
<reference evidence="7" key="2">
    <citation type="submission" date="2013-04" db="UniProtKB">
        <authorList>
            <consortium name="EnsemblPlants"/>
        </authorList>
    </citation>
    <scope>IDENTIFICATION</scope>
</reference>
<evidence type="ECO:0000256" key="3">
    <source>
        <dbReference type="ARBA" id="ARBA00022833"/>
    </source>
</evidence>
<dbReference type="RefSeq" id="XP_006652288.1">
    <property type="nucleotide sequence ID" value="XM_006652225.2"/>
</dbReference>
<dbReference type="PROSITE" id="PS01359">
    <property type="entry name" value="ZF_PHD_1"/>
    <property type="match status" value="1"/>
</dbReference>
<keyword evidence="3" id="KW-0862">Zinc</keyword>
<dbReference type="RefSeq" id="XP_006652287.1">
    <property type="nucleotide sequence ID" value="XM_006652224.3"/>
</dbReference>
<dbReference type="OrthoDB" id="787137at2759"/>
<dbReference type="InterPro" id="IPR013083">
    <property type="entry name" value="Znf_RING/FYVE/PHD"/>
</dbReference>
<evidence type="ECO:0000313" key="8">
    <source>
        <dbReference type="Proteomes" id="UP000006038"/>
    </source>
</evidence>
<keyword evidence="8" id="KW-1185">Reference proteome</keyword>
<dbReference type="PROSITE" id="PS51050">
    <property type="entry name" value="ZF_CW"/>
    <property type="match status" value="1"/>
</dbReference>
<dbReference type="eggNOG" id="ENOG502QR8P">
    <property type="taxonomic scope" value="Eukaryota"/>
</dbReference>
<dbReference type="Proteomes" id="UP000006038">
    <property type="component" value="Chromosome 4"/>
</dbReference>
<keyword evidence="1" id="KW-0479">Metal-binding</keyword>
<gene>
    <name evidence="7" type="primary">LOC102709267</name>
</gene>
<name>J3LXW1_ORYBR</name>
<evidence type="ECO:0000313" key="7">
    <source>
        <dbReference type="EnsemblPlants" id="OB04G19860.1"/>
    </source>
</evidence>
<evidence type="ECO:0000259" key="6">
    <source>
        <dbReference type="PROSITE" id="PS51050"/>
    </source>
</evidence>
<keyword evidence="2 4" id="KW-0863">Zinc-finger</keyword>
<dbReference type="KEGG" id="obr:102709267"/>
<dbReference type="FunFam" id="3.30.40.10:FF:000531">
    <property type="entry name" value="RING/FYVE/PHD zinc finger superfamily protein"/>
    <property type="match status" value="1"/>
</dbReference>
<dbReference type="RefSeq" id="XP_015691337.1">
    <property type="nucleotide sequence ID" value="XM_015835851.2"/>
</dbReference>
<dbReference type="AlphaFoldDB" id="J3LXW1"/>
<feature type="domain" description="CW-type" evidence="6">
    <location>
        <begin position="346"/>
        <end position="409"/>
    </location>
</feature>
<dbReference type="InterPro" id="IPR019787">
    <property type="entry name" value="Znf_PHD-finger"/>
</dbReference>
<dbReference type="Pfam" id="PF00628">
    <property type="entry name" value="PHD"/>
    <property type="match status" value="1"/>
</dbReference>
<dbReference type="InterPro" id="IPR001965">
    <property type="entry name" value="Znf_PHD"/>
</dbReference>
<dbReference type="InterPro" id="IPR019786">
    <property type="entry name" value="Zinc_finger_PHD-type_CS"/>
</dbReference>
<dbReference type="Gene3D" id="3.30.40.100">
    <property type="match status" value="1"/>
</dbReference>
<proteinExistence type="predicted"/>
<dbReference type="FunFam" id="3.30.40.100:FF:000005">
    <property type="entry name" value="uncharacterized protein LOC106759733 isoform X4"/>
    <property type="match status" value="1"/>
</dbReference>
<feature type="domain" description="PHD-type" evidence="5">
    <location>
        <begin position="204"/>
        <end position="254"/>
    </location>
</feature>
<protein>
    <recommendedName>
        <fullName evidence="9">PHD-type domain-containing protein</fullName>
    </recommendedName>
</protein>
<evidence type="ECO:0000256" key="4">
    <source>
        <dbReference type="PROSITE-ProRule" id="PRU00146"/>
    </source>
</evidence>